<reference evidence="5 6" key="1">
    <citation type="journal article" date="2018" name="Syst. Appl. Microbiol.">
        <title>Ereboglobus luteus gen. nov. sp. nov. from cockroach guts, and new insights into the oxygen relationship of the genera Opitutus and Didymococcus (Verrucomicrobia: Opitutaceae).</title>
        <authorList>
            <person name="Tegtmeier D."/>
            <person name="Belitz A."/>
            <person name="Radek R."/>
            <person name="Heimerl T."/>
            <person name="Brune A."/>
        </authorList>
    </citation>
    <scope>NUCLEOTIDE SEQUENCE [LARGE SCALE GENOMIC DNA]</scope>
    <source>
        <strain evidence="5 6">Ho45</strain>
    </source>
</reference>
<accession>A0A2U8E786</accession>
<protein>
    <recommendedName>
        <fullName evidence="4">phosphoglycolate phosphatase</fullName>
        <ecNumber evidence="4">3.1.3.18</ecNumber>
    </recommendedName>
</protein>
<dbReference type="InterPro" id="IPR023198">
    <property type="entry name" value="PGP-like_dom2"/>
</dbReference>
<dbReference type="OrthoDB" id="9807630at2"/>
<dbReference type="SFLD" id="SFLDS00003">
    <property type="entry name" value="Haloacid_Dehalogenase"/>
    <property type="match status" value="1"/>
</dbReference>
<dbReference type="Proteomes" id="UP000244896">
    <property type="component" value="Chromosome"/>
</dbReference>
<dbReference type="EC" id="3.1.3.18" evidence="4"/>
<dbReference type="InterPro" id="IPR036412">
    <property type="entry name" value="HAD-like_sf"/>
</dbReference>
<dbReference type="GO" id="GO:0008967">
    <property type="term" value="F:phosphoglycolate phosphatase activity"/>
    <property type="evidence" value="ECO:0007669"/>
    <property type="project" value="UniProtKB-EC"/>
</dbReference>
<evidence type="ECO:0000256" key="4">
    <source>
        <dbReference type="ARBA" id="ARBA00013078"/>
    </source>
</evidence>
<evidence type="ECO:0000256" key="1">
    <source>
        <dbReference type="ARBA" id="ARBA00000830"/>
    </source>
</evidence>
<dbReference type="PANTHER" id="PTHR43434:SF1">
    <property type="entry name" value="PHOSPHOGLYCOLATE PHOSPHATASE"/>
    <property type="match status" value="1"/>
</dbReference>
<dbReference type="GO" id="GO:0006281">
    <property type="term" value="P:DNA repair"/>
    <property type="evidence" value="ECO:0007669"/>
    <property type="project" value="TreeGrafter"/>
</dbReference>
<dbReference type="InterPro" id="IPR023214">
    <property type="entry name" value="HAD_sf"/>
</dbReference>
<sequence length="227" mass="24413">MRFHTIFFDLDGTLLDHFDAIHRAHCHTRRHFGLSEPSMDEVHRAVGAGVDVAVTRIFADDRPDLVSQALPVYKEFWDKNMLDGVRLLPGARELLEALNRAGVCCAVLTNKHGPSSRKVCEHLGVAHLLDGIFGAADTPWLKPQNEFAAHALNTLGKPDDAARVGKAGGVQGVCLIGDSIYDAQTGVNGGFPCYCVTTGTHTAEALREAGATEVCADLPELAKKAGF</sequence>
<dbReference type="SFLD" id="SFLDG01129">
    <property type="entry name" value="C1.5:_HAD__Beta-PGM__Phosphata"/>
    <property type="match status" value="1"/>
</dbReference>
<dbReference type="EMBL" id="CP023004">
    <property type="protein sequence ID" value="AWI10723.1"/>
    <property type="molecule type" value="Genomic_DNA"/>
</dbReference>
<dbReference type="InterPro" id="IPR041492">
    <property type="entry name" value="HAD_2"/>
</dbReference>
<dbReference type="Pfam" id="PF13419">
    <property type="entry name" value="HAD_2"/>
    <property type="match status" value="1"/>
</dbReference>
<name>A0A2U8E786_9BACT</name>
<evidence type="ECO:0000313" key="6">
    <source>
        <dbReference type="Proteomes" id="UP000244896"/>
    </source>
</evidence>
<dbReference type="AlphaFoldDB" id="A0A2U8E786"/>
<evidence type="ECO:0000256" key="3">
    <source>
        <dbReference type="ARBA" id="ARBA00006171"/>
    </source>
</evidence>
<dbReference type="Gene3D" id="1.10.150.240">
    <property type="entry name" value="Putative phosphatase, domain 2"/>
    <property type="match status" value="1"/>
</dbReference>
<dbReference type="InterPro" id="IPR050155">
    <property type="entry name" value="HAD-like_hydrolase_sf"/>
</dbReference>
<dbReference type="PANTHER" id="PTHR43434">
    <property type="entry name" value="PHOSPHOGLYCOLATE PHOSPHATASE"/>
    <property type="match status" value="1"/>
</dbReference>
<comment type="similarity">
    <text evidence="3">Belongs to the HAD-like hydrolase superfamily. CbbY/CbbZ/Gph/YieH family.</text>
</comment>
<gene>
    <name evidence="5" type="ORF">CKA38_14710</name>
</gene>
<organism evidence="5 6">
    <name type="scientific">Ereboglobus luteus</name>
    <dbReference type="NCBI Taxonomy" id="1796921"/>
    <lineage>
        <taxon>Bacteria</taxon>
        <taxon>Pseudomonadati</taxon>
        <taxon>Verrucomicrobiota</taxon>
        <taxon>Opitutia</taxon>
        <taxon>Opitutales</taxon>
        <taxon>Opitutaceae</taxon>
        <taxon>Ereboglobus</taxon>
    </lineage>
</organism>
<comment type="catalytic activity">
    <reaction evidence="1">
        <text>2-phosphoglycolate + H2O = glycolate + phosphate</text>
        <dbReference type="Rhea" id="RHEA:14369"/>
        <dbReference type="ChEBI" id="CHEBI:15377"/>
        <dbReference type="ChEBI" id="CHEBI:29805"/>
        <dbReference type="ChEBI" id="CHEBI:43474"/>
        <dbReference type="ChEBI" id="CHEBI:58033"/>
        <dbReference type="EC" id="3.1.3.18"/>
    </reaction>
</comment>
<evidence type="ECO:0000256" key="2">
    <source>
        <dbReference type="ARBA" id="ARBA00004818"/>
    </source>
</evidence>
<keyword evidence="6" id="KW-1185">Reference proteome</keyword>
<dbReference type="KEGG" id="elut:CKA38_14710"/>
<dbReference type="SUPFAM" id="SSF56784">
    <property type="entry name" value="HAD-like"/>
    <property type="match status" value="1"/>
</dbReference>
<proteinExistence type="inferred from homology"/>
<evidence type="ECO:0000313" key="5">
    <source>
        <dbReference type="EMBL" id="AWI10723.1"/>
    </source>
</evidence>
<comment type="pathway">
    <text evidence="2">Organic acid metabolism; glycolate biosynthesis; glycolate from 2-phosphoglycolate: step 1/1.</text>
</comment>
<dbReference type="Gene3D" id="3.40.50.1000">
    <property type="entry name" value="HAD superfamily/HAD-like"/>
    <property type="match status" value="1"/>
</dbReference>
<dbReference type="GO" id="GO:0005829">
    <property type="term" value="C:cytosol"/>
    <property type="evidence" value="ECO:0007669"/>
    <property type="project" value="TreeGrafter"/>
</dbReference>